<accession>A0A2A9P5P5</accession>
<feature type="chain" id="PRO_5012496173" description="Peptidase M43 pregnancy-associated plasma-A domain-containing protein" evidence="3">
    <location>
        <begin position="26"/>
        <end position="369"/>
    </location>
</feature>
<dbReference type="OrthoDB" id="536211at2759"/>
<dbReference type="SUPFAM" id="SSF55486">
    <property type="entry name" value="Metalloproteases ('zincins'), catalytic domain"/>
    <property type="match status" value="1"/>
</dbReference>
<dbReference type="PANTHER" id="PTHR47466">
    <property type="match status" value="1"/>
</dbReference>
<keyword evidence="3" id="KW-0732">Signal</keyword>
<reference evidence="4 5" key="1">
    <citation type="journal article" date="2015" name="BMC Genomics">
        <title>Gene expression during zombie ant biting behavior reflects the complexity underlying fungal parasitic behavioral manipulation.</title>
        <authorList>
            <person name="de Bekker C."/>
            <person name="Ohm R.A."/>
            <person name="Loreto R.G."/>
            <person name="Sebastian A."/>
            <person name="Albert I."/>
            <person name="Merrow M."/>
            <person name="Brachmann A."/>
            <person name="Hughes D.P."/>
        </authorList>
    </citation>
    <scope>NUCLEOTIDE SEQUENCE [LARGE SCALE GENOMIC DNA]</scope>
    <source>
        <strain evidence="4 5">SC16a</strain>
    </source>
</reference>
<keyword evidence="5" id="KW-1185">Reference proteome</keyword>
<comment type="caution">
    <text evidence="4">The sequence shown here is derived from an EMBL/GenBank/DDBJ whole genome shotgun (WGS) entry which is preliminary data.</text>
</comment>
<feature type="compositionally biased region" description="Low complexity" evidence="2">
    <location>
        <begin position="268"/>
        <end position="280"/>
    </location>
</feature>
<evidence type="ECO:0000256" key="3">
    <source>
        <dbReference type="SAM" id="SignalP"/>
    </source>
</evidence>
<feature type="compositionally biased region" description="Low complexity" evidence="2">
    <location>
        <begin position="36"/>
        <end position="49"/>
    </location>
</feature>
<dbReference type="Proteomes" id="UP000037136">
    <property type="component" value="Unassembled WGS sequence"/>
</dbReference>
<evidence type="ECO:0000256" key="1">
    <source>
        <dbReference type="ARBA" id="ARBA00008721"/>
    </source>
</evidence>
<sequence length="369" mass="39846">MRNPTSAWLVNVLALTVALLPSAVAIPPSAPGQVGDGKTTAGKSGAAGKDAPRTEADKHEPISVGVYVHVVGKTIGASNETGSGFGRDVVDKQMAVLNDDFKPAGISFRILDVDWKADELPALSALGTQLAKDLHKGDDSNLNLYFVDNWDDDNLGDTRKLGDYNMNQVPGSIVNYKTVVGSSHAYANLGKTAVHECGHWFGLQHNPYWCPPKNECTPQCSDYMVAQGKDSCLTHFTPKQIEQMRTFWKDQTSNLAQPASKQVSPPAQSDSSQTPSQRPQTRPRPGHGDTGIDIKANTLDGPVPDKNWDGPGPNEKWNGPAVNPKLNGPTPDSRWDGPAPDERWNGPAPEEKWNGPTPDPKWNGPVPNR</sequence>
<feature type="signal peptide" evidence="3">
    <location>
        <begin position="1"/>
        <end position="25"/>
    </location>
</feature>
<dbReference type="EMBL" id="LAZP02000610">
    <property type="protein sequence ID" value="PFH56311.1"/>
    <property type="molecule type" value="Genomic_DNA"/>
</dbReference>
<feature type="region of interest" description="Disordered" evidence="2">
    <location>
        <begin position="253"/>
        <end position="369"/>
    </location>
</feature>
<gene>
    <name evidence="4" type="ORF">XA68_16751</name>
</gene>
<dbReference type="AlphaFoldDB" id="A0A2A9P5P5"/>
<evidence type="ECO:0000256" key="2">
    <source>
        <dbReference type="SAM" id="MobiDB-lite"/>
    </source>
</evidence>
<proteinExistence type="inferred from homology"/>
<dbReference type="InterPro" id="IPR024079">
    <property type="entry name" value="MetalloPept_cat_dom_sf"/>
</dbReference>
<comment type="similarity">
    <text evidence="1">Belongs to the peptidase M43B family.</text>
</comment>
<reference evidence="4 5" key="2">
    <citation type="journal article" date="2017" name="Sci. Rep.">
        <title>Ant-infecting Ophiocordyceps genomes reveal a high diversity of potential behavioral manipulation genes and a possible major role for enterotoxins.</title>
        <authorList>
            <person name="de Bekker C."/>
            <person name="Ohm R.A."/>
            <person name="Evans H.C."/>
            <person name="Brachmann A."/>
            <person name="Hughes D.P."/>
        </authorList>
    </citation>
    <scope>NUCLEOTIDE SEQUENCE [LARGE SCALE GENOMIC DNA]</scope>
    <source>
        <strain evidence="4 5">SC16a</strain>
    </source>
</reference>
<evidence type="ECO:0008006" key="6">
    <source>
        <dbReference type="Google" id="ProtNLM"/>
    </source>
</evidence>
<organism evidence="4 5">
    <name type="scientific">Ophiocordyceps unilateralis</name>
    <name type="common">Zombie-ant fungus</name>
    <name type="synonym">Torrubia unilateralis</name>
    <dbReference type="NCBI Taxonomy" id="268505"/>
    <lineage>
        <taxon>Eukaryota</taxon>
        <taxon>Fungi</taxon>
        <taxon>Dikarya</taxon>
        <taxon>Ascomycota</taxon>
        <taxon>Pezizomycotina</taxon>
        <taxon>Sordariomycetes</taxon>
        <taxon>Hypocreomycetidae</taxon>
        <taxon>Hypocreales</taxon>
        <taxon>Ophiocordycipitaceae</taxon>
        <taxon>Ophiocordyceps</taxon>
    </lineage>
</organism>
<dbReference type="STRING" id="268505.A0A2A9P5P5"/>
<name>A0A2A9P5P5_OPHUN</name>
<dbReference type="PANTHER" id="PTHR47466:SF1">
    <property type="entry name" value="METALLOPROTEASE MEP1 (AFU_ORTHOLOGUE AFUA_1G07730)-RELATED"/>
    <property type="match status" value="1"/>
</dbReference>
<protein>
    <recommendedName>
        <fullName evidence="6">Peptidase M43 pregnancy-associated plasma-A domain-containing protein</fullName>
    </recommendedName>
</protein>
<feature type="compositionally biased region" description="Basic and acidic residues" evidence="2">
    <location>
        <begin position="340"/>
        <end position="353"/>
    </location>
</feature>
<feature type="region of interest" description="Disordered" evidence="2">
    <location>
        <begin position="28"/>
        <end position="58"/>
    </location>
</feature>
<evidence type="ECO:0000313" key="4">
    <source>
        <dbReference type="EMBL" id="PFH56311.1"/>
    </source>
</evidence>
<evidence type="ECO:0000313" key="5">
    <source>
        <dbReference type="Proteomes" id="UP000037136"/>
    </source>
</evidence>
<dbReference type="GO" id="GO:0008237">
    <property type="term" value="F:metallopeptidase activity"/>
    <property type="evidence" value="ECO:0007669"/>
    <property type="project" value="InterPro"/>
</dbReference>
<feature type="compositionally biased region" description="Polar residues" evidence="2">
    <location>
        <begin position="253"/>
        <end position="267"/>
    </location>
</feature>
<dbReference type="Gene3D" id="3.40.390.10">
    <property type="entry name" value="Collagenase (Catalytic Domain)"/>
    <property type="match status" value="1"/>
</dbReference>